<organism evidence="2 3">
    <name type="scientific">Ganoderma sinense ZZ0214-1</name>
    <dbReference type="NCBI Taxonomy" id="1077348"/>
    <lineage>
        <taxon>Eukaryota</taxon>
        <taxon>Fungi</taxon>
        <taxon>Dikarya</taxon>
        <taxon>Basidiomycota</taxon>
        <taxon>Agaricomycotina</taxon>
        <taxon>Agaricomycetes</taxon>
        <taxon>Polyporales</taxon>
        <taxon>Polyporaceae</taxon>
        <taxon>Ganoderma</taxon>
    </lineage>
</organism>
<keyword evidence="1" id="KW-0175">Coiled coil</keyword>
<evidence type="ECO:0000313" key="3">
    <source>
        <dbReference type="Proteomes" id="UP000230002"/>
    </source>
</evidence>
<name>A0A2G8SHB5_9APHY</name>
<feature type="coiled-coil region" evidence="1">
    <location>
        <begin position="6"/>
        <end position="33"/>
    </location>
</feature>
<evidence type="ECO:0000313" key="2">
    <source>
        <dbReference type="EMBL" id="PIL33165.1"/>
    </source>
</evidence>
<gene>
    <name evidence="2" type="ORF">GSI_04615</name>
</gene>
<proteinExistence type="predicted"/>
<evidence type="ECO:0000256" key="1">
    <source>
        <dbReference type="SAM" id="Coils"/>
    </source>
</evidence>
<dbReference type="AlphaFoldDB" id="A0A2G8SHB5"/>
<comment type="caution">
    <text evidence="2">The sequence shown here is derived from an EMBL/GenBank/DDBJ whole genome shotgun (WGS) entry which is preliminary data.</text>
</comment>
<sequence length="109" mass="12665">MAERKFAEGKARADELERNRQRIRNTLQHICEDLGTQSQLLKTVFSDVMSQLGKQSNEYYLEACRHVHAEGSAVNQLALPNARHRFLSTSRAWKEREATLTDEYAKRMK</sequence>
<dbReference type="Proteomes" id="UP000230002">
    <property type="component" value="Unassembled WGS sequence"/>
</dbReference>
<reference evidence="2 3" key="1">
    <citation type="journal article" date="2015" name="Sci. Rep.">
        <title>Chromosome-level genome map provides insights into diverse defense mechanisms in the medicinal fungus Ganoderma sinense.</title>
        <authorList>
            <person name="Zhu Y."/>
            <person name="Xu J."/>
            <person name="Sun C."/>
            <person name="Zhou S."/>
            <person name="Xu H."/>
            <person name="Nelson D.R."/>
            <person name="Qian J."/>
            <person name="Song J."/>
            <person name="Luo H."/>
            <person name="Xiang L."/>
            <person name="Li Y."/>
            <person name="Xu Z."/>
            <person name="Ji A."/>
            <person name="Wang L."/>
            <person name="Lu S."/>
            <person name="Hayward A."/>
            <person name="Sun W."/>
            <person name="Li X."/>
            <person name="Schwartz D.C."/>
            <person name="Wang Y."/>
            <person name="Chen S."/>
        </authorList>
    </citation>
    <scope>NUCLEOTIDE SEQUENCE [LARGE SCALE GENOMIC DNA]</scope>
    <source>
        <strain evidence="2 3">ZZ0214-1</strain>
    </source>
</reference>
<keyword evidence="3" id="KW-1185">Reference proteome</keyword>
<dbReference type="EMBL" id="AYKW01000008">
    <property type="protein sequence ID" value="PIL33165.1"/>
    <property type="molecule type" value="Genomic_DNA"/>
</dbReference>
<accession>A0A2G8SHB5</accession>
<protein>
    <submittedName>
        <fullName evidence="2">Uncharacterized protein</fullName>
    </submittedName>
</protein>